<keyword evidence="1" id="KW-1133">Transmembrane helix</keyword>
<comment type="caution">
    <text evidence="2">The sequence shown here is derived from an EMBL/GenBank/DDBJ whole genome shotgun (WGS) entry which is preliminary data.</text>
</comment>
<feature type="transmembrane region" description="Helical" evidence="1">
    <location>
        <begin position="50"/>
        <end position="69"/>
    </location>
</feature>
<keyword evidence="1" id="KW-0472">Membrane</keyword>
<dbReference type="EMBL" id="PHAI01000002">
    <property type="protein sequence ID" value="PKM91496.1"/>
    <property type="molecule type" value="Genomic_DNA"/>
</dbReference>
<sequence>MNYFNFFFGTPRRLLFSLVAVGVILAIIFPDALGAGLSRLSYSILDAVGPLIGMILAVLIVLAGLKIIFGGKK</sequence>
<evidence type="ECO:0000256" key="1">
    <source>
        <dbReference type="SAM" id="Phobius"/>
    </source>
</evidence>
<keyword evidence="1" id="KW-0812">Transmembrane</keyword>
<dbReference type="AlphaFoldDB" id="A0A2N2E9Y7"/>
<evidence type="ECO:0000313" key="2">
    <source>
        <dbReference type="EMBL" id="PKM91496.1"/>
    </source>
</evidence>
<organism evidence="2 3">
    <name type="scientific">Candidatus Falkowbacteria bacterium HGW-Falkowbacteria-1</name>
    <dbReference type="NCBI Taxonomy" id="2013768"/>
    <lineage>
        <taxon>Bacteria</taxon>
        <taxon>Candidatus Falkowiibacteriota</taxon>
    </lineage>
</organism>
<proteinExistence type="predicted"/>
<protein>
    <submittedName>
        <fullName evidence="2">Uncharacterized protein</fullName>
    </submittedName>
</protein>
<gene>
    <name evidence="2" type="ORF">CVU82_02775</name>
</gene>
<name>A0A2N2E9Y7_9BACT</name>
<evidence type="ECO:0000313" key="3">
    <source>
        <dbReference type="Proteomes" id="UP000233517"/>
    </source>
</evidence>
<reference evidence="2 3" key="1">
    <citation type="journal article" date="2017" name="ISME J.">
        <title>Potential for microbial H2 and metal transformations associated with novel bacteria and archaea in deep terrestrial subsurface sediments.</title>
        <authorList>
            <person name="Hernsdorf A.W."/>
            <person name="Amano Y."/>
            <person name="Miyakawa K."/>
            <person name="Ise K."/>
            <person name="Suzuki Y."/>
            <person name="Anantharaman K."/>
            <person name="Probst A."/>
            <person name="Burstein D."/>
            <person name="Thomas B.C."/>
            <person name="Banfield J.F."/>
        </authorList>
    </citation>
    <scope>NUCLEOTIDE SEQUENCE [LARGE SCALE GENOMIC DNA]</scope>
    <source>
        <strain evidence="2">HGW-Falkowbacteria-1</strain>
    </source>
</reference>
<accession>A0A2N2E9Y7</accession>
<dbReference type="Proteomes" id="UP000233517">
    <property type="component" value="Unassembled WGS sequence"/>
</dbReference>